<dbReference type="CDD" id="cd14733">
    <property type="entry name" value="BACK"/>
    <property type="match status" value="1"/>
</dbReference>
<accession>A0A1Q9ETC4</accession>
<dbReference type="PANTHER" id="PTHR24413">
    <property type="entry name" value="SPECKLE-TYPE POZ PROTEIN"/>
    <property type="match status" value="1"/>
</dbReference>
<dbReference type="CDD" id="cd18186">
    <property type="entry name" value="BTB_POZ_ZBTB_KLHL-like"/>
    <property type="match status" value="1"/>
</dbReference>
<evidence type="ECO:0000259" key="2">
    <source>
        <dbReference type="PROSITE" id="PS50097"/>
    </source>
</evidence>
<proteinExistence type="predicted"/>
<feature type="coiled-coil region" evidence="1">
    <location>
        <begin position="851"/>
        <end position="920"/>
    </location>
</feature>
<dbReference type="InterPro" id="IPR011333">
    <property type="entry name" value="SKP1/BTB/POZ_sf"/>
</dbReference>
<organism evidence="3 4">
    <name type="scientific">Symbiodinium microadriaticum</name>
    <name type="common">Dinoflagellate</name>
    <name type="synonym">Zooxanthella microadriatica</name>
    <dbReference type="NCBI Taxonomy" id="2951"/>
    <lineage>
        <taxon>Eukaryota</taxon>
        <taxon>Sar</taxon>
        <taxon>Alveolata</taxon>
        <taxon>Dinophyceae</taxon>
        <taxon>Suessiales</taxon>
        <taxon>Symbiodiniaceae</taxon>
        <taxon>Symbiodinium</taxon>
    </lineage>
</organism>
<reference evidence="3 4" key="1">
    <citation type="submission" date="2016-02" db="EMBL/GenBank/DDBJ databases">
        <title>Genome analysis of coral dinoflagellate symbionts highlights evolutionary adaptations to a symbiotic lifestyle.</title>
        <authorList>
            <person name="Aranda M."/>
            <person name="Li Y."/>
            <person name="Liew Y.J."/>
            <person name="Baumgarten S."/>
            <person name="Simakov O."/>
            <person name="Wilson M."/>
            <person name="Piel J."/>
            <person name="Ashoor H."/>
            <person name="Bougouffa S."/>
            <person name="Bajic V.B."/>
            <person name="Ryu T."/>
            <person name="Ravasi T."/>
            <person name="Bayer T."/>
            <person name="Micklem G."/>
            <person name="Kim H."/>
            <person name="Bhak J."/>
            <person name="Lajeunesse T.C."/>
            <person name="Voolstra C.R."/>
        </authorList>
    </citation>
    <scope>NUCLEOTIDE SEQUENCE [LARGE SCALE GENOMIC DNA]</scope>
    <source>
        <strain evidence="3 4">CCMP2467</strain>
    </source>
</reference>
<evidence type="ECO:0000256" key="1">
    <source>
        <dbReference type="SAM" id="Coils"/>
    </source>
</evidence>
<protein>
    <submittedName>
        <fullName evidence="3">BTB and MATH domain-containing protein 40</fullName>
    </submittedName>
</protein>
<keyword evidence="4" id="KW-1185">Reference proteome</keyword>
<dbReference type="AlphaFoldDB" id="A0A1Q9ETC4"/>
<dbReference type="Pfam" id="PF00651">
    <property type="entry name" value="BTB"/>
    <property type="match status" value="1"/>
</dbReference>
<evidence type="ECO:0000313" key="4">
    <source>
        <dbReference type="Proteomes" id="UP000186817"/>
    </source>
</evidence>
<dbReference type="Proteomes" id="UP000186817">
    <property type="component" value="Unassembled WGS sequence"/>
</dbReference>
<dbReference type="OrthoDB" id="426142at2759"/>
<dbReference type="EMBL" id="LSRX01000074">
    <property type="protein sequence ID" value="OLQ10656.1"/>
    <property type="molecule type" value="Genomic_DNA"/>
</dbReference>
<gene>
    <name evidence="3" type="primary">bath-40</name>
    <name evidence="3" type="ORF">AK812_SmicGene5586</name>
</gene>
<sequence>MSALEQNSAFPSAFPRGLAGHREAHGLGDLQRRFIFGISQMRLLGLLLLPVFNVAVKFQASPVTRVTRLLEQLKDRVVKQGEDEEKLWEKMQCHCKKTLKDLEGGISQEQSRLPVLQSDLTQMTSQKAQLEAEKEQASVDKSEALAALKGARSLRQKDSKDYVALKAEAEKSIVAVENAMAALEKGLAGSFLQTNDADVLRQMVSSANLRVSDRDALASIFAAQDASATSPSSSMVVGTLQSMRDSMKEDQAAADAHETEAQQSFLGMARAKTAEMATLDTEIEAKTTRIGQISVDMVNTQSSIDDSIKKVKEDSQFLADTKESCAQQEQDWQSRTTARQEELHAIAETQELLGNEEAQGIFEKVMPTKPGLALLQDVVFAAGIFKDCFGKGGDFTVVVEEPEGGDGGRPDGKRAEFKVWASLLSGWSPVFDKMLKSEGFLERQQAQVVISDFSSGAVEIFLRFLYSGVVRGPLETLVEVSSMADKYQVKRLLELCTEALQEGLSPANACQLFAAAARFQLADLRRMALEKIWIHSAEALKECPSISPELLEEILQPCLICMTNAELQVLLQGWSCKKRKAGEEGTLPSPLQPIIDRHIGRMKDELARFTSEYGPQWDWTQEYLGAVHEDDLFLALWNDCNKLAGTEGHPPQFLSSYVNVVFGRTTGYFQAENPMPLEMYASNRIPFKLATGSIAWMLPYDSLYLTGLSFALDMPEHVHCRVFCSKDGHHWHLAADSGMSKIEATKRLRLNRPPDLVKMFKLEVLQGDFYNSLQIRGIWKVSSTSASDGTGKALDSLQGSQDSRVALLALALRSGKIDFKKVQAKVSEMVNILRKEQRDEDKKLDWCKAESRSSEDNLRSLKEEAEDLSKIMDEVKTDKVQVEEEILAMTKKIQELDQQVEESKEQRQNENKEYKQAIADSVRACDLLQRAKERECWLRGYCHVLSRQRM</sequence>
<feature type="coiled-coil region" evidence="1">
    <location>
        <begin position="113"/>
        <end position="186"/>
    </location>
</feature>
<feature type="domain" description="BTB" evidence="2">
    <location>
        <begin position="393"/>
        <end position="474"/>
    </location>
</feature>
<dbReference type="Gene3D" id="3.30.710.10">
    <property type="entry name" value="Potassium Channel Kv1.1, Chain A"/>
    <property type="match status" value="1"/>
</dbReference>
<dbReference type="InterPro" id="IPR000210">
    <property type="entry name" value="BTB/POZ_dom"/>
</dbReference>
<comment type="caution">
    <text evidence="3">The sequence shown here is derived from an EMBL/GenBank/DDBJ whole genome shotgun (WGS) entry which is preliminary data.</text>
</comment>
<keyword evidence="1" id="KW-0175">Coiled coil</keyword>
<dbReference type="SMART" id="SM00225">
    <property type="entry name" value="BTB"/>
    <property type="match status" value="1"/>
</dbReference>
<dbReference type="PROSITE" id="PS50097">
    <property type="entry name" value="BTB"/>
    <property type="match status" value="1"/>
</dbReference>
<dbReference type="SUPFAM" id="SSF54695">
    <property type="entry name" value="POZ domain"/>
    <property type="match status" value="1"/>
</dbReference>
<name>A0A1Q9ETC4_SYMMI</name>
<evidence type="ECO:0000313" key="3">
    <source>
        <dbReference type="EMBL" id="OLQ10656.1"/>
    </source>
</evidence>